<dbReference type="HOGENOM" id="CLU_1880970_0_0_2"/>
<dbReference type="GeneID" id="41597375"/>
<name>A0A075MR27_9ARCH</name>
<feature type="transmembrane region" description="Helical" evidence="1">
    <location>
        <begin position="82"/>
        <end position="101"/>
    </location>
</feature>
<accession>A0A075MR27</accession>
<keyword evidence="1" id="KW-1133">Transmembrane helix</keyword>
<organism evidence="2 3">
    <name type="scientific">Candidatus Nitrososphaera evergladensis SR1</name>
    <dbReference type="NCBI Taxonomy" id="1459636"/>
    <lineage>
        <taxon>Archaea</taxon>
        <taxon>Nitrososphaerota</taxon>
        <taxon>Nitrososphaeria</taxon>
        <taxon>Nitrososphaerales</taxon>
        <taxon>Nitrososphaeraceae</taxon>
        <taxon>Nitrososphaera</taxon>
    </lineage>
</organism>
<proteinExistence type="predicted"/>
<reference evidence="2 3" key="1">
    <citation type="journal article" date="2014" name="PLoS ONE">
        <title>Genome Sequence of Candidatus Nitrososphaera evergladensis from Group I.1b Enriched from Everglades Soil Reveals Novel Genomic Features of the Ammonia-Oxidizing Archaea.</title>
        <authorList>
            <person name="Zhalnina K.V."/>
            <person name="Dias R."/>
            <person name="Leonard M.T."/>
            <person name="Dorr de Quadros P."/>
            <person name="Camargo F.A."/>
            <person name="Drew J.C."/>
            <person name="Farmerie W.G."/>
            <person name="Daroub S.H."/>
            <person name="Triplett E.W."/>
        </authorList>
    </citation>
    <scope>NUCLEOTIDE SEQUENCE [LARGE SCALE GENOMIC DNA]</scope>
    <source>
        <strain evidence="2 3">SR1</strain>
    </source>
</reference>
<sequence>MGKKAFDIFVSALVMFFFAGYLNIHSDLIGLHEPPIPVTKEVEEFWDLFSWAVFGVLAFDIALKYRQVRDPKLFVKKHWLDILMLCLMPLFAGFKAAKFSIKLVKGLKMAKSGFKAAHGAKKIGKAKH</sequence>
<feature type="transmembrane region" description="Helical" evidence="1">
    <location>
        <begin position="6"/>
        <end position="24"/>
    </location>
</feature>
<keyword evidence="1" id="KW-0812">Transmembrane</keyword>
<dbReference type="Proteomes" id="UP000028194">
    <property type="component" value="Chromosome"/>
</dbReference>
<dbReference type="RefSeq" id="WP_148700389.1">
    <property type="nucleotide sequence ID" value="NZ_CP007174.1"/>
</dbReference>
<protein>
    <submittedName>
        <fullName evidence="2">Uncharacterized protein</fullName>
    </submittedName>
</protein>
<keyword evidence="1" id="KW-0472">Membrane</keyword>
<dbReference type="eggNOG" id="arCOG10581">
    <property type="taxonomic scope" value="Archaea"/>
</dbReference>
<gene>
    <name evidence="2" type="ORF">NTE_01595</name>
</gene>
<dbReference type="STRING" id="1459636.NTE_01595"/>
<evidence type="ECO:0000256" key="1">
    <source>
        <dbReference type="SAM" id="Phobius"/>
    </source>
</evidence>
<dbReference type="KEGG" id="nev:NTE_01595"/>
<dbReference type="EMBL" id="CP007174">
    <property type="protein sequence ID" value="AIF83658.1"/>
    <property type="molecule type" value="Genomic_DNA"/>
</dbReference>
<evidence type="ECO:0000313" key="3">
    <source>
        <dbReference type="Proteomes" id="UP000028194"/>
    </source>
</evidence>
<dbReference type="OrthoDB" id="9797at2157"/>
<keyword evidence="3" id="KW-1185">Reference proteome</keyword>
<evidence type="ECO:0000313" key="2">
    <source>
        <dbReference type="EMBL" id="AIF83658.1"/>
    </source>
</evidence>
<dbReference type="AlphaFoldDB" id="A0A075MR27"/>